<dbReference type="Pfam" id="PF06175">
    <property type="entry name" value="MiaE"/>
    <property type="match status" value="1"/>
</dbReference>
<dbReference type="Proteomes" id="UP001139559">
    <property type="component" value="Unassembled WGS sequence"/>
</dbReference>
<dbReference type="PIRSF" id="PIRSF020736">
    <property type="entry name" value="MiaE"/>
    <property type="match status" value="1"/>
</dbReference>
<dbReference type="GO" id="GO:0006400">
    <property type="term" value="P:tRNA modification"/>
    <property type="evidence" value="ECO:0007669"/>
    <property type="project" value="InterPro"/>
</dbReference>
<accession>A0A9X1XH98</accession>
<dbReference type="RefSeq" id="WP_248007103.1">
    <property type="nucleotide sequence ID" value="NZ_JAJHVV010000001.1"/>
</dbReference>
<dbReference type="InterPro" id="IPR010386">
    <property type="entry name" value="tRNA-Hydrxlase_MiaE"/>
</dbReference>
<dbReference type="NCBIfam" id="NF047790">
    <property type="entry name" value="tRNAmsioHdxaseMiaE"/>
    <property type="match status" value="1"/>
</dbReference>
<dbReference type="EMBL" id="JAJHVV010000001">
    <property type="protein sequence ID" value="MCK6261990.1"/>
    <property type="molecule type" value="Genomic_DNA"/>
</dbReference>
<dbReference type="InterPro" id="IPR009078">
    <property type="entry name" value="Ferritin-like_SF"/>
</dbReference>
<evidence type="ECO:0000313" key="2">
    <source>
        <dbReference type="Proteomes" id="UP001139559"/>
    </source>
</evidence>
<dbReference type="AlphaFoldDB" id="A0A9X1XH98"/>
<dbReference type="InterPro" id="IPR012347">
    <property type="entry name" value="Ferritin-like"/>
</dbReference>
<reference evidence="1" key="1">
    <citation type="submission" date="2021-11" db="EMBL/GenBank/DDBJ databases">
        <title>Vibrio ZSDE26 sp. nov. and Vibrio ZSDZ34 sp. nov., isolated from coastal seawater in Qingdao.</title>
        <authorList>
            <person name="Zhang P."/>
        </authorList>
    </citation>
    <scope>NUCLEOTIDE SEQUENCE</scope>
    <source>
        <strain evidence="1">ZSDE26</strain>
    </source>
</reference>
<name>A0A9X1XH98_9VIBR</name>
<dbReference type="PANTHER" id="PTHR42637:SF1">
    <property type="entry name" value="TRNA 2-(METHYLSULFANYL)-N(6)-ISOPENTENYLADENOSINE(37) HYDROXYLASE"/>
    <property type="match status" value="1"/>
</dbReference>
<keyword evidence="2" id="KW-1185">Reference proteome</keyword>
<sequence length="252" mass="28952">MDNKALLEPILKFLHCPTPTSWIEQAKQPESIEVILIDHLLCELKAGQSAMYLLRKYAVNKASADLLLEWFKPFEEFAYKKRGSLESLKGKSQINKNLIAKDNSPYTQDLIDKMVLLIKEELHHFYQVLEIMTARGIEYRPIPAGRYAKGMLSKAATHEPQTLVDKLIIGAFIEARSCERFALLAPHLDHDMERFYTSLLRSEARHYRDYLTLAEDIAGEDISDRIQYFAEIEGELISSSDQDFKFHSGCPL</sequence>
<organism evidence="1 2">
    <name type="scientific">Vibrio amylolyticus</name>
    <dbReference type="NCBI Taxonomy" id="2847292"/>
    <lineage>
        <taxon>Bacteria</taxon>
        <taxon>Pseudomonadati</taxon>
        <taxon>Pseudomonadota</taxon>
        <taxon>Gammaproteobacteria</taxon>
        <taxon>Vibrionales</taxon>
        <taxon>Vibrionaceae</taxon>
        <taxon>Vibrio</taxon>
    </lineage>
</organism>
<protein>
    <submittedName>
        <fullName evidence="1">tRNA isopentenyl-2-thiomethyl-A-37 hydroxylase MiaE</fullName>
    </submittedName>
</protein>
<dbReference type="SUPFAM" id="SSF47240">
    <property type="entry name" value="Ferritin-like"/>
    <property type="match status" value="1"/>
</dbReference>
<dbReference type="PANTHER" id="PTHR42637">
    <property type="entry name" value="TRNA-(MS[2]IO[6]A)-HYDROXYLASE"/>
    <property type="match status" value="1"/>
</dbReference>
<dbReference type="GO" id="GO:0045301">
    <property type="term" value="F:tRNA 2-(methylsulfanyl)-N(6)-isopentenyladenosine(37) hydroxylase activity"/>
    <property type="evidence" value="ECO:0007669"/>
    <property type="project" value="InterPro"/>
</dbReference>
<evidence type="ECO:0000313" key="1">
    <source>
        <dbReference type="EMBL" id="MCK6261990.1"/>
    </source>
</evidence>
<comment type="caution">
    <text evidence="1">The sequence shown here is derived from an EMBL/GenBank/DDBJ whole genome shotgun (WGS) entry which is preliminary data.</text>
</comment>
<dbReference type="Gene3D" id="1.20.1260.10">
    <property type="match status" value="1"/>
</dbReference>
<proteinExistence type="predicted"/>
<dbReference type="CDD" id="cd07910">
    <property type="entry name" value="MiaE"/>
    <property type="match status" value="1"/>
</dbReference>
<gene>
    <name evidence="1" type="ORF">KP803_01730</name>
</gene>